<keyword evidence="1" id="KW-0548">Nucleotidyltransferase</keyword>
<sequence length="303" mass="33322">MEAVARTLGPTASEAWRRLGSSLEAFIAEKQTFKLVYTTKPAWPVLPASCERAHIAVLDASFNPPTRAHAGLAQLRPAAPPHHFDAHLFLFSVRNADKGRGRPGDASPLQRLHMMLLLAQHLEQSDMQVAVALVDEPLVFAKSTLLHQHLCASAPLRLHWLMGSDTLVRVFQPKYYESEAALHLACDRFFVQEQSKMICAERSATSVQGIAGLPGATAPLSQATSHELHHLLEHNSLARHWLDNGGIQLHPLDPAVARHSSTAVRTFLREAQAQGMSHEELVAALQTMVPTPVVPYLATEHVY</sequence>
<dbReference type="PANTHER" id="PTHR31285:SF0">
    <property type="entry name" value="NICOTINAMIDE MONONUCLEOTIDE ADENYLYLTRANSFERASE"/>
    <property type="match status" value="1"/>
</dbReference>
<proteinExistence type="predicted"/>
<dbReference type="AlphaFoldDB" id="A0AAF0ED44"/>
<dbReference type="Proteomes" id="UP001214415">
    <property type="component" value="Chromosome 2"/>
</dbReference>
<evidence type="ECO:0000313" key="1">
    <source>
        <dbReference type="EMBL" id="WFD22355.1"/>
    </source>
</evidence>
<accession>A0AAF0ED44</accession>
<dbReference type="InterPro" id="IPR014729">
    <property type="entry name" value="Rossmann-like_a/b/a_fold"/>
</dbReference>
<dbReference type="PANTHER" id="PTHR31285">
    <property type="entry name" value="NICOTINAMIDE MONONUCLEOTIDE ADENYLYLTRANSFERASE"/>
    <property type="match status" value="1"/>
</dbReference>
<dbReference type="SUPFAM" id="SSF52374">
    <property type="entry name" value="Nucleotidylyl transferase"/>
    <property type="match status" value="1"/>
</dbReference>
<organism evidence="1 2">
    <name type="scientific">Malassezia equina</name>
    <dbReference type="NCBI Taxonomy" id="1381935"/>
    <lineage>
        <taxon>Eukaryota</taxon>
        <taxon>Fungi</taxon>
        <taxon>Dikarya</taxon>
        <taxon>Basidiomycota</taxon>
        <taxon>Ustilaginomycotina</taxon>
        <taxon>Malasseziomycetes</taxon>
        <taxon>Malasseziales</taxon>
        <taxon>Malasseziaceae</taxon>
        <taxon>Malassezia</taxon>
    </lineage>
</organism>
<evidence type="ECO:0000313" key="2">
    <source>
        <dbReference type="Proteomes" id="UP001214415"/>
    </source>
</evidence>
<gene>
    <name evidence="1" type="ORF">MEQU1_001025</name>
</gene>
<dbReference type="Gene3D" id="3.40.50.620">
    <property type="entry name" value="HUPs"/>
    <property type="match status" value="1"/>
</dbReference>
<keyword evidence="1" id="KW-0808">Transferase</keyword>
<dbReference type="GO" id="GO:0016887">
    <property type="term" value="F:ATP hydrolysis activity"/>
    <property type="evidence" value="ECO:0007669"/>
    <property type="project" value="TreeGrafter"/>
</dbReference>
<dbReference type="GO" id="GO:0005737">
    <property type="term" value="C:cytoplasm"/>
    <property type="evidence" value="ECO:0007669"/>
    <property type="project" value="TreeGrafter"/>
</dbReference>
<dbReference type="GO" id="GO:0005634">
    <property type="term" value="C:nucleus"/>
    <property type="evidence" value="ECO:0007669"/>
    <property type="project" value="TreeGrafter"/>
</dbReference>
<keyword evidence="2" id="KW-1185">Reference proteome</keyword>
<name>A0AAF0ED44_9BASI</name>
<dbReference type="EMBL" id="CP119901">
    <property type="protein sequence ID" value="WFD22355.1"/>
    <property type="molecule type" value="Genomic_DNA"/>
</dbReference>
<protein>
    <submittedName>
        <fullName evidence="1">Nicotinamide-nucleotide adenylyltransferase</fullName>
        <ecNumber evidence="1">2.7.7.1</ecNumber>
    </submittedName>
</protein>
<dbReference type="EC" id="2.7.7.1" evidence="1"/>
<reference evidence="1" key="1">
    <citation type="submission" date="2023-03" db="EMBL/GenBank/DDBJ databases">
        <title>Mating type loci evolution in Malassezia.</title>
        <authorList>
            <person name="Coelho M.A."/>
        </authorList>
    </citation>
    <scope>NUCLEOTIDE SEQUENCE</scope>
    <source>
        <strain evidence="1">CBS 12830</strain>
    </source>
</reference>
<dbReference type="GO" id="GO:0000309">
    <property type="term" value="F:nicotinamide-nucleotide adenylyltransferase activity"/>
    <property type="evidence" value="ECO:0007669"/>
    <property type="project" value="UniProtKB-EC"/>
</dbReference>